<dbReference type="InterPro" id="IPR000835">
    <property type="entry name" value="HTH_MarR-typ"/>
</dbReference>
<name>A0ABW1J2E3_9PSEU</name>
<feature type="domain" description="HTH marR-type" evidence="2">
    <location>
        <begin position="52"/>
        <end position="185"/>
    </location>
</feature>
<dbReference type="RefSeq" id="WP_379584824.1">
    <property type="nucleotide sequence ID" value="NZ_JBHSQW010000025.1"/>
</dbReference>
<dbReference type="PANTHER" id="PTHR33164">
    <property type="entry name" value="TRANSCRIPTIONAL REGULATOR, MARR FAMILY"/>
    <property type="match status" value="1"/>
</dbReference>
<dbReference type="InterPro" id="IPR036390">
    <property type="entry name" value="WH_DNA-bd_sf"/>
</dbReference>
<dbReference type="PROSITE" id="PS50995">
    <property type="entry name" value="HTH_MARR_2"/>
    <property type="match status" value="1"/>
</dbReference>
<sequence>MAGGPTARRRERVEAADSVRAAGVGGERPSLRSVADLLADRQAPGETVDLQALTTVANIQRTAMRIRHHLEQGVLKQSELTWTGFVVLWVLWLHGELQTRHLAEEVGVNRSTLSGVLATLERRGLLTRRAHETEGRLVIVELTDRGGQLVEELFPRFNAEESFVVSPLSADAMRRLGNSLRTIGERLDSAEGQQRRARGPRDR</sequence>
<evidence type="ECO:0000313" key="4">
    <source>
        <dbReference type="Proteomes" id="UP001596302"/>
    </source>
</evidence>
<reference evidence="4" key="1">
    <citation type="journal article" date="2019" name="Int. J. Syst. Evol. Microbiol.">
        <title>The Global Catalogue of Microorganisms (GCM) 10K type strain sequencing project: providing services to taxonomists for standard genome sequencing and annotation.</title>
        <authorList>
            <consortium name="The Broad Institute Genomics Platform"/>
            <consortium name="The Broad Institute Genome Sequencing Center for Infectious Disease"/>
            <person name="Wu L."/>
            <person name="Ma J."/>
        </authorList>
    </citation>
    <scope>NUCLEOTIDE SEQUENCE [LARGE SCALE GENOMIC DNA]</scope>
    <source>
        <strain evidence="4">CCM 8391</strain>
    </source>
</reference>
<protein>
    <submittedName>
        <fullName evidence="3">MarR family winged helix-turn-helix transcriptional regulator</fullName>
    </submittedName>
</protein>
<dbReference type="Gene3D" id="1.10.10.10">
    <property type="entry name" value="Winged helix-like DNA-binding domain superfamily/Winged helix DNA-binding domain"/>
    <property type="match status" value="1"/>
</dbReference>
<evidence type="ECO:0000259" key="2">
    <source>
        <dbReference type="PROSITE" id="PS50995"/>
    </source>
</evidence>
<feature type="region of interest" description="Disordered" evidence="1">
    <location>
        <begin position="1"/>
        <end position="24"/>
    </location>
</feature>
<organism evidence="3 4">
    <name type="scientific">Pseudonocardia hispaniensis</name>
    <dbReference type="NCBI Taxonomy" id="904933"/>
    <lineage>
        <taxon>Bacteria</taxon>
        <taxon>Bacillati</taxon>
        <taxon>Actinomycetota</taxon>
        <taxon>Actinomycetes</taxon>
        <taxon>Pseudonocardiales</taxon>
        <taxon>Pseudonocardiaceae</taxon>
        <taxon>Pseudonocardia</taxon>
    </lineage>
</organism>
<proteinExistence type="predicted"/>
<dbReference type="EMBL" id="JBHSQW010000025">
    <property type="protein sequence ID" value="MFC5994804.1"/>
    <property type="molecule type" value="Genomic_DNA"/>
</dbReference>
<dbReference type="InterPro" id="IPR039422">
    <property type="entry name" value="MarR/SlyA-like"/>
</dbReference>
<evidence type="ECO:0000256" key="1">
    <source>
        <dbReference type="SAM" id="MobiDB-lite"/>
    </source>
</evidence>
<gene>
    <name evidence="3" type="ORF">ACFQE5_11335</name>
</gene>
<dbReference type="Proteomes" id="UP001596302">
    <property type="component" value="Unassembled WGS sequence"/>
</dbReference>
<dbReference type="SUPFAM" id="SSF46785">
    <property type="entry name" value="Winged helix' DNA-binding domain"/>
    <property type="match status" value="1"/>
</dbReference>
<comment type="caution">
    <text evidence="3">The sequence shown here is derived from an EMBL/GenBank/DDBJ whole genome shotgun (WGS) entry which is preliminary data.</text>
</comment>
<accession>A0ABW1J2E3</accession>
<dbReference type="InterPro" id="IPR036388">
    <property type="entry name" value="WH-like_DNA-bd_sf"/>
</dbReference>
<dbReference type="PANTHER" id="PTHR33164:SF43">
    <property type="entry name" value="HTH-TYPE TRANSCRIPTIONAL REPRESSOR YETL"/>
    <property type="match status" value="1"/>
</dbReference>
<dbReference type="Pfam" id="PF01047">
    <property type="entry name" value="MarR"/>
    <property type="match status" value="1"/>
</dbReference>
<keyword evidence="4" id="KW-1185">Reference proteome</keyword>
<evidence type="ECO:0000313" key="3">
    <source>
        <dbReference type="EMBL" id="MFC5994804.1"/>
    </source>
</evidence>
<dbReference type="SMART" id="SM00347">
    <property type="entry name" value="HTH_MARR"/>
    <property type="match status" value="1"/>
</dbReference>